<sequence>MRRVVFNQKGGVGKSSITVNLAAISASQGLRTLVLDLDPQCNASQYLLGMAAYHDGDGPTPNVGTFFAQTLSFRLKEKDPQEYVHATAFENLFVLPSNPELGEIEHMLESKHKIYKLRSLVKALEREFDVIYIDTPPAYNFYTLSALIAAERVLIPFDCDAFSRKALYTLLDNIREARDDHNDSLEVEGIVVNQFQPRARLPQQLVDSLTEEGLPIIGSYLSASVVMRESHDQCKPLVHLAPRHKLTEEFTALHNALARV</sequence>
<proteinExistence type="predicted"/>
<evidence type="ECO:0000313" key="3">
    <source>
        <dbReference type="Proteomes" id="UP000006764"/>
    </source>
</evidence>
<dbReference type="PANTHER" id="PTHR13696:SF52">
    <property type="entry name" value="PARA FAMILY PROTEIN CT_582"/>
    <property type="match status" value="1"/>
</dbReference>
<dbReference type="KEGG" id="apac:S7S_09485"/>
<dbReference type="InterPro" id="IPR027417">
    <property type="entry name" value="P-loop_NTPase"/>
</dbReference>
<accession>A0A0B4XJ34</accession>
<feature type="domain" description="AAA" evidence="1">
    <location>
        <begin position="5"/>
        <end position="187"/>
    </location>
</feature>
<dbReference type="InterPro" id="IPR050678">
    <property type="entry name" value="DNA_Partitioning_ATPase"/>
</dbReference>
<dbReference type="InterPro" id="IPR025669">
    <property type="entry name" value="AAA_dom"/>
</dbReference>
<organism evidence="2 3">
    <name type="scientific">Isoalcanivorax pacificus W11-5</name>
    <dbReference type="NCBI Taxonomy" id="391936"/>
    <lineage>
        <taxon>Bacteria</taxon>
        <taxon>Pseudomonadati</taxon>
        <taxon>Pseudomonadota</taxon>
        <taxon>Gammaproteobacteria</taxon>
        <taxon>Oceanospirillales</taxon>
        <taxon>Alcanivoracaceae</taxon>
        <taxon>Isoalcanivorax</taxon>
    </lineage>
</organism>
<protein>
    <submittedName>
        <fullName evidence="2">ParA family protein</fullName>
    </submittedName>
</protein>
<dbReference type="Gene3D" id="3.40.50.300">
    <property type="entry name" value="P-loop containing nucleotide triphosphate hydrolases"/>
    <property type="match status" value="1"/>
</dbReference>
<dbReference type="RefSeq" id="WP_008735554.1">
    <property type="nucleotide sequence ID" value="NZ_CP004387.1"/>
</dbReference>
<dbReference type="SUPFAM" id="SSF52540">
    <property type="entry name" value="P-loop containing nucleoside triphosphate hydrolases"/>
    <property type="match status" value="1"/>
</dbReference>
<dbReference type="STRING" id="391936.S7S_09485"/>
<evidence type="ECO:0000313" key="2">
    <source>
        <dbReference type="EMBL" id="AJD48309.1"/>
    </source>
</evidence>
<evidence type="ECO:0000259" key="1">
    <source>
        <dbReference type="Pfam" id="PF13614"/>
    </source>
</evidence>
<name>A0A0B4XJ34_9GAMM</name>
<dbReference type="CDD" id="cd02042">
    <property type="entry name" value="ParAB_family"/>
    <property type="match status" value="1"/>
</dbReference>
<dbReference type="EMBL" id="CP004387">
    <property type="protein sequence ID" value="AJD48309.1"/>
    <property type="molecule type" value="Genomic_DNA"/>
</dbReference>
<dbReference type="HOGENOM" id="CLU_037612_1_4_6"/>
<gene>
    <name evidence="2" type="ORF">S7S_09485</name>
</gene>
<dbReference type="Proteomes" id="UP000006764">
    <property type="component" value="Chromosome"/>
</dbReference>
<dbReference type="AlphaFoldDB" id="A0A0B4XJ34"/>
<dbReference type="OrthoDB" id="9815116at2"/>
<dbReference type="PANTHER" id="PTHR13696">
    <property type="entry name" value="P-LOOP CONTAINING NUCLEOSIDE TRIPHOSPHATE HYDROLASE"/>
    <property type="match status" value="1"/>
</dbReference>
<dbReference type="Pfam" id="PF13614">
    <property type="entry name" value="AAA_31"/>
    <property type="match status" value="1"/>
</dbReference>
<reference evidence="2 3" key="1">
    <citation type="journal article" date="2012" name="J. Bacteriol.">
        <title>Genome sequence of an alkane-degrading bacterium, Alcanivorax pacificus type strain W11-5, isolated from deep sea sediment.</title>
        <authorList>
            <person name="Lai Q."/>
            <person name="Shao Z."/>
        </authorList>
    </citation>
    <scope>NUCLEOTIDE SEQUENCE [LARGE SCALE GENOMIC DNA]</scope>
    <source>
        <strain evidence="2 3">W11-5</strain>
    </source>
</reference>
<keyword evidence="3" id="KW-1185">Reference proteome</keyword>